<dbReference type="AlphaFoldDB" id="A0A4P7D4X7"/>
<dbReference type="Proteomes" id="UP000295727">
    <property type="component" value="Chromosome 3"/>
</dbReference>
<evidence type="ECO:0000259" key="2">
    <source>
        <dbReference type="PROSITE" id="PS50914"/>
    </source>
</evidence>
<dbReference type="PANTHER" id="PTHR34606:SF15">
    <property type="entry name" value="BON DOMAIN-CONTAINING PROTEIN"/>
    <property type="match status" value="1"/>
</dbReference>
<feature type="domain" description="BON" evidence="2">
    <location>
        <begin position="44"/>
        <end position="112"/>
    </location>
</feature>
<evidence type="ECO:0000313" key="4">
    <source>
        <dbReference type="Proteomes" id="UP000295727"/>
    </source>
</evidence>
<dbReference type="InterPro" id="IPR014004">
    <property type="entry name" value="Transpt-assoc_nodulatn_dom_bac"/>
</dbReference>
<keyword evidence="1" id="KW-0732">Signal</keyword>
<dbReference type="Gene3D" id="3.30.1340.30">
    <property type="match status" value="1"/>
</dbReference>
<dbReference type="PANTHER" id="PTHR34606">
    <property type="entry name" value="BON DOMAIN-CONTAINING PROTEIN"/>
    <property type="match status" value="1"/>
</dbReference>
<name>A0A4P7D4X7_9BURK</name>
<dbReference type="InterPro" id="IPR007055">
    <property type="entry name" value="BON_dom"/>
</dbReference>
<protein>
    <submittedName>
        <fullName evidence="3">BON domain-containing protein</fullName>
    </submittedName>
</protein>
<dbReference type="KEGG" id="ppai:E1956_32925"/>
<feature type="signal peptide" evidence="1">
    <location>
        <begin position="1"/>
        <end position="23"/>
    </location>
</feature>
<evidence type="ECO:0000256" key="1">
    <source>
        <dbReference type="SAM" id="SignalP"/>
    </source>
</evidence>
<dbReference type="EMBL" id="CP038150">
    <property type="protein sequence ID" value="QBR01940.1"/>
    <property type="molecule type" value="Genomic_DNA"/>
</dbReference>
<proteinExistence type="predicted"/>
<dbReference type="InterPro" id="IPR051686">
    <property type="entry name" value="Lipoprotein_DolP"/>
</dbReference>
<gene>
    <name evidence="3" type="ORF">E1956_32925</name>
</gene>
<dbReference type="OrthoDB" id="9103519at2"/>
<dbReference type="Pfam" id="PF04972">
    <property type="entry name" value="BON"/>
    <property type="match status" value="1"/>
</dbReference>
<accession>A0A4P7D4X7</accession>
<reference evidence="3 4" key="1">
    <citation type="submission" date="2019-03" db="EMBL/GenBank/DDBJ databases">
        <title>Paraburkholderia sp. 7MH5, isolated from subtropical forest soil.</title>
        <authorList>
            <person name="Gao Z.-H."/>
            <person name="Qiu L.-H."/>
        </authorList>
    </citation>
    <scope>NUCLEOTIDE SEQUENCE [LARGE SCALE GENOMIC DNA]</scope>
    <source>
        <strain evidence="3 4">7MH5</strain>
    </source>
</reference>
<organism evidence="3 4">
    <name type="scientific">Paraburkholderia pallida</name>
    <dbReference type="NCBI Taxonomy" id="2547399"/>
    <lineage>
        <taxon>Bacteria</taxon>
        <taxon>Pseudomonadati</taxon>
        <taxon>Pseudomonadota</taxon>
        <taxon>Betaproteobacteria</taxon>
        <taxon>Burkholderiales</taxon>
        <taxon>Burkholderiaceae</taxon>
        <taxon>Paraburkholderia</taxon>
    </lineage>
</organism>
<sequence length="115" mass="11962">MQIIKYFSAIIATTVLLAAPVYAQQASDATPPATAATKKALHKQNWQTENAVHKALSRTKGLDAANIVVVARNGAVTLDGTVPDASQIQLAQDTAQGVPRVKSVANALSVKEAGN</sequence>
<dbReference type="PROSITE" id="PS50914">
    <property type="entry name" value="BON"/>
    <property type="match status" value="1"/>
</dbReference>
<dbReference type="SMART" id="SM00749">
    <property type="entry name" value="BON"/>
    <property type="match status" value="1"/>
</dbReference>
<evidence type="ECO:0000313" key="3">
    <source>
        <dbReference type="EMBL" id="QBR01940.1"/>
    </source>
</evidence>
<feature type="chain" id="PRO_5020369349" evidence="1">
    <location>
        <begin position="24"/>
        <end position="115"/>
    </location>
</feature>
<dbReference type="RefSeq" id="WP_134757083.1">
    <property type="nucleotide sequence ID" value="NZ_CP038150.1"/>
</dbReference>
<keyword evidence="4" id="KW-1185">Reference proteome</keyword>